<dbReference type="GO" id="GO:0003677">
    <property type="term" value="F:DNA binding"/>
    <property type="evidence" value="ECO:0007669"/>
    <property type="project" value="InterPro"/>
</dbReference>
<accession>A0A2U1AJR9</accession>
<keyword evidence="2" id="KW-1185">Reference proteome</keyword>
<reference evidence="1 2" key="1">
    <citation type="submission" date="2018-04" db="EMBL/GenBank/DDBJ databases">
        <title>Genomic Encyclopedia of Type Strains, Phase IV (KMG-IV): sequencing the most valuable type-strain genomes for metagenomic binning, comparative biology and taxonomic classification.</title>
        <authorList>
            <person name="Goeker M."/>
        </authorList>
    </citation>
    <scope>NUCLEOTIDE SEQUENCE [LARGE SCALE GENOMIC DNA]</scope>
    <source>
        <strain evidence="1 2">DSM 14823</strain>
    </source>
</reference>
<name>A0A2U1AJR9_9BACT</name>
<dbReference type="Gene3D" id="1.10.260.40">
    <property type="entry name" value="lambda repressor-like DNA-binding domains"/>
    <property type="match status" value="1"/>
</dbReference>
<sequence>MNNEELKQIQADLALTNAAFAEKLAISEITLKKYRTGEIPVSDARLSTARLLKLENDLAGAMKIERDIVKMVRIASTGDKQPVELIHEPEKYRFRCGEIELSYRTGFIEVRCENRKNKLAETLRSMAEGWKIGELGR</sequence>
<comment type="caution">
    <text evidence="1">The sequence shown here is derived from an EMBL/GenBank/DDBJ whole genome shotgun (WGS) entry which is preliminary data.</text>
</comment>
<dbReference type="RefSeq" id="WP_116885487.1">
    <property type="nucleotide sequence ID" value="NZ_CABMMC010000001.1"/>
</dbReference>
<dbReference type="GeneID" id="78296758"/>
<dbReference type="Proteomes" id="UP000245959">
    <property type="component" value="Unassembled WGS sequence"/>
</dbReference>
<protein>
    <submittedName>
        <fullName evidence="1">Uncharacterized protein</fullName>
    </submittedName>
</protein>
<proteinExistence type="predicted"/>
<dbReference type="InterPro" id="IPR010982">
    <property type="entry name" value="Lambda_DNA-bd_dom_sf"/>
</dbReference>
<gene>
    <name evidence="1" type="ORF">C8D82_13442</name>
</gene>
<dbReference type="AlphaFoldDB" id="A0A2U1AJR9"/>
<dbReference type="EMBL" id="QEKH01000034">
    <property type="protein sequence ID" value="PVY36635.1"/>
    <property type="molecule type" value="Genomic_DNA"/>
</dbReference>
<evidence type="ECO:0000313" key="1">
    <source>
        <dbReference type="EMBL" id="PVY36635.1"/>
    </source>
</evidence>
<organism evidence="1 2">
    <name type="scientific">Victivallis vadensis</name>
    <dbReference type="NCBI Taxonomy" id="172901"/>
    <lineage>
        <taxon>Bacteria</taxon>
        <taxon>Pseudomonadati</taxon>
        <taxon>Lentisphaerota</taxon>
        <taxon>Lentisphaeria</taxon>
        <taxon>Victivallales</taxon>
        <taxon>Victivallaceae</taxon>
        <taxon>Victivallis</taxon>
    </lineage>
</organism>
<evidence type="ECO:0000313" key="2">
    <source>
        <dbReference type="Proteomes" id="UP000245959"/>
    </source>
</evidence>